<sequence>MSEVRSDLAANVWKILVTPGTEVEEDETIMI</sequence>
<dbReference type="GO" id="GO:0003989">
    <property type="term" value="F:acetyl-CoA carboxylase activity"/>
    <property type="evidence" value="ECO:0007669"/>
    <property type="project" value="UniProtKB-EC"/>
</dbReference>
<comment type="caution">
    <text evidence="1">The sequence shown here is derived from an EMBL/GenBank/DDBJ whole genome shotgun (WGS) entry which is preliminary data.</text>
</comment>
<proteinExistence type="predicted"/>
<gene>
    <name evidence="1" type="ORF">HER39_18565</name>
</gene>
<accession>A0ABX1JT85</accession>
<keyword evidence="2" id="KW-1185">Reference proteome</keyword>
<name>A0ABX1JT85_9MICC</name>
<organism evidence="1 2">
    <name type="scientific">Arthrobacter deserti</name>
    <dbReference type="NCBI Taxonomy" id="1742687"/>
    <lineage>
        <taxon>Bacteria</taxon>
        <taxon>Bacillati</taxon>
        <taxon>Actinomycetota</taxon>
        <taxon>Actinomycetes</taxon>
        <taxon>Micrococcales</taxon>
        <taxon>Micrococcaceae</taxon>
        <taxon>Arthrobacter</taxon>
    </lineage>
</organism>
<dbReference type="EMBL" id="JAAZSR010000585">
    <property type="protein sequence ID" value="NKX52537.1"/>
    <property type="molecule type" value="Genomic_DNA"/>
</dbReference>
<reference evidence="1 2" key="1">
    <citation type="submission" date="2020-04" db="EMBL/GenBank/DDBJ databases">
        <authorList>
            <person name="Liu S."/>
        </authorList>
    </citation>
    <scope>NUCLEOTIDE SEQUENCE [LARGE SCALE GENOMIC DNA]</scope>
    <source>
        <strain evidence="1 2">CGMCC 1.15091</strain>
    </source>
</reference>
<dbReference type="EC" id="6.4.1.2" evidence="1"/>
<dbReference type="Gene3D" id="2.40.50.100">
    <property type="match status" value="1"/>
</dbReference>
<keyword evidence="1" id="KW-0436">Ligase</keyword>
<protein>
    <submittedName>
        <fullName evidence="1">Acetyl-CoA carboxylase biotin carboxyl carrier protein subunit</fullName>
        <ecNumber evidence="1">6.4.1.2</ecNumber>
    </submittedName>
</protein>
<evidence type="ECO:0000313" key="1">
    <source>
        <dbReference type="EMBL" id="NKX52537.1"/>
    </source>
</evidence>
<dbReference type="Proteomes" id="UP000523795">
    <property type="component" value="Unassembled WGS sequence"/>
</dbReference>
<feature type="non-terminal residue" evidence="1">
    <location>
        <position position="31"/>
    </location>
</feature>
<evidence type="ECO:0000313" key="2">
    <source>
        <dbReference type="Proteomes" id="UP000523795"/>
    </source>
</evidence>